<evidence type="ECO:0000313" key="2">
    <source>
        <dbReference type="EMBL" id="GFH43238.1"/>
    </source>
</evidence>
<dbReference type="InterPro" id="IPR012340">
    <property type="entry name" value="NA-bd_OB-fold"/>
</dbReference>
<evidence type="ECO:0000259" key="1">
    <source>
        <dbReference type="PROSITE" id="PS50126"/>
    </source>
</evidence>
<dbReference type="PANTHER" id="PTHR10724:SF10">
    <property type="entry name" value="S1 RNA-BINDING DOMAIN-CONTAINING PROTEIN 1"/>
    <property type="match status" value="1"/>
</dbReference>
<dbReference type="PROSITE" id="PS50126">
    <property type="entry name" value="S1"/>
    <property type="match status" value="1"/>
</dbReference>
<sequence>MIAEKMIKIGNRVDVEITGLQKYGAFVRFGKNRGLIHISEIKSGYIADIHEIVAVGQKVKAQIIDIDEFDGKVSLSLRTLEAHPQTHHIQRKFHFNNSANKIGFQPFKDNLADWTEEQLAYLKQVKENQGA</sequence>
<gene>
    <name evidence="2" type="primary">yjbE</name>
    <name evidence="2" type="ORF">Hs30E_17890</name>
</gene>
<dbReference type="GO" id="GO:0003735">
    <property type="term" value="F:structural constituent of ribosome"/>
    <property type="evidence" value="ECO:0007669"/>
    <property type="project" value="TreeGrafter"/>
</dbReference>
<organism evidence="2 3">
    <name type="scientific">Pseudolactococcus hodotermopsidis</name>
    <dbReference type="NCBI Taxonomy" id="2709157"/>
    <lineage>
        <taxon>Bacteria</taxon>
        <taxon>Bacillati</taxon>
        <taxon>Bacillota</taxon>
        <taxon>Bacilli</taxon>
        <taxon>Lactobacillales</taxon>
        <taxon>Streptococcaceae</taxon>
        <taxon>Pseudolactococcus</taxon>
    </lineage>
</organism>
<protein>
    <submittedName>
        <fullName evidence="2">General stress protein</fullName>
    </submittedName>
</protein>
<keyword evidence="3" id="KW-1185">Reference proteome</keyword>
<dbReference type="RefSeq" id="WP_172209674.1">
    <property type="nucleotide sequence ID" value="NZ_BLLI01000067.1"/>
</dbReference>
<comment type="caution">
    <text evidence="2">The sequence shown here is derived from an EMBL/GenBank/DDBJ whole genome shotgun (WGS) entry which is preliminary data.</text>
</comment>
<feature type="domain" description="S1 motif" evidence="1">
    <location>
        <begin position="10"/>
        <end position="78"/>
    </location>
</feature>
<accession>A0A6A0BFW0</accession>
<dbReference type="NCBIfam" id="NF040579">
    <property type="entry name" value="S1_dom_CvfD"/>
    <property type="match status" value="1"/>
</dbReference>
<dbReference type="Proteomes" id="UP000480303">
    <property type="component" value="Unassembled WGS sequence"/>
</dbReference>
<dbReference type="Gene3D" id="2.40.50.140">
    <property type="entry name" value="Nucleic acid-binding proteins"/>
    <property type="match status" value="1"/>
</dbReference>
<dbReference type="InterPro" id="IPR050437">
    <property type="entry name" value="Ribos_protein_bS1-like"/>
</dbReference>
<dbReference type="SUPFAM" id="SSF50249">
    <property type="entry name" value="Nucleic acid-binding proteins"/>
    <property type="match status" value="1"/>
</dbReference>
<dbReference type="Pfam" id="PF00575">
    <property type="entry name" value="S1"/>
    <property type="match status" value="1"/>
</dbReference>
<dbReference type="GO" id="GO:0006412">
    <property type="term" value="P:translation"/>
    <property type="evidence" value="ECO:0007669"/>
    <property type="project" value="TreeGrafter"/>
</dbReference>
<dbReference type="GO" id="GO:0003729">
    <property type="term" value="F:mRNA binding"/>
    <property type="evidence" value="ECO:0007669"/>
    <property type="project" value="TreeGrafter"/>
</dbReference>
<evidence type="ECO:0000313" key="3">
    <source>
        <dbReference type="Proteomes" id="UP000480303"/>
    </source>
</evidence>
<dbReference type="EMBL" id="BLLI01000067">
    <property type="protein sequence ID" value="GFH43238.1"/>
    <property type="molecule type" value="Genomic_DNA"/>
</dbReference>
<dbReference type="PANTHER" id="PTHR10724">
    <property type="entry name" value="30S RIBOSOMAL PROTEIN S1"/>
    <property type="match status" value="1"/>
</dbReference>
<dbReference type="SMART" id="SM00316">
    <property type="entry name" value="S1"/>
    <property type="match status" value="1"/>
</dbReference>
<reference evidence="2 3" key="1">
    <citation type="submission" date="2020-02" db="EMBL/GenBank/DDBJ databases">
        <title>Draft genome sequence of Lactococcus sp. Hs30E4-3.</title>
        <authorList>
            <person name="Noda S."/>
            <person name="Yuki M."/>
            <person name="Ohkuma M."/>
        </authorList>
    </citation>
    <scope>NUCLEOTIDE SEQUENCE [LARGE SCALE GENOMIC DNA]</scope>
    <source>
        <strain evidence="2 3">Hs30E4-3</strain>
    </source>
</reference>
<name>A0A6A0BFW0_9LACT</name>
<dbReference type="InterPro" id="IPR003029">
    <property type="entry name" value="S1_domain"/>
</dbReference>
<proteinExistence type="predicted"/>
<dbReference type="AlphaFoldDB" id="A0A6A0BFW0"/>